<dbReference type="GO" id="GO:0006310">
    <property type="term" value="P:DNA recombination"/>
    <property type="evidence" value="ECO:0007669"/>
    <property type="project" value="UniProtKB-KW"/>
</dbReference>
<comment type="similarity">
    <text evidence="1">Belongs to the 'phage' integrase family.</text>
</comment>
<evidence type="ECO:0000259" key="6">
    <source>
        <dbReference type="PROSITE" id="PS51898"/>
    </source>
</evidence>
<dbReference type="Gene3D" id="1.10.443.10">
    <property type="entry name" value="Intergrase catalytic core"/>
    <property type="match status" value="1"/>
</dbReference>
<keyword evidence="3" id="KW-0233">DNA recombination</keyword>
<dbReference type="PANTHER" id="PTHR30349:SF64">
    <property type="entry name" value="PROPHAGE INTEGRASE INTD-RELATED"/>
    <property type="match status" value="1"/>
</dbReference>
<evidence type="ECO:0000256" key="3">
    <source>
        <dbReference type="ARBA" id="ARBA00023172"/>
    </source>
</evidence>
<evidence type="ECO:0000256" key="1">
    <source>
        <dbReference type="ARBA" id="ARBA00008857"/>
    </source>
</evidence>
<gene>
    <name evidence="8" type="ordered locus">Mkms_3068</name>
</gene>
<evidence type="ECO:0000256" key="5">
    <source>
        <dbReference type="SAM" id="MobiDB-lite"/>
    </source>
</evidence>
<dbReference type="CDD" id="cd01189">
    <property type="entry name" value="INT_ICEBs1_C_like"/>
    <property type="match status" value="1"/>
</dbReference>
<evidence type="ECO:0000256" key="4">
    <source>
        <dbReference type="PROSITE-ProRule" id="PRU01248"/>
    </source>
</evidence>
<feature type="region of interest" description="Disordered" evidence="5">
    <location>
        <begin position="1"/>
        <end position="36"/>
    </location>
</feature>
<dbReference type="HOGENOM" id="CLU_027562_17_5_11"/>
<dbReference type="PROSITE" id="PS51900">
    <property type="entry name" value="CB"/>
    <property type="match status" value="1"/>
</dbReference>
<feature type="domain" description="Core-binding (CB)" evidence="7">
    <location>
        <begin position="84"/>
        <end position="173"/>
    </location>
</feature>
<dbReference type="AlphaFoldDB" id="A1UHF4"/>
<evidence type="ECO:0000256" key="2">
    <source>
        <dbReference type="ARBA" id="ARBA00023125"/>
    </source>
</evidence>
<evidence type="ECO:0000259" key="7">
    <source>
        <dbReference type="PROSITE" id="PS51900"/>
    </source>
</evidence>
<organism evidence="8">
    <name type="scientific">Mycobacterium sp. (strain KMS)</name>
    <dbReference type="NCBI Taxonomy" id="189918"/>
    <lineage>
        <taxon>Bacteria</taxon>
        <taxon>Bacillati</taxon>
        <taxon>Actinomycetota</taxon>
        <taxon>Actinomycetes</taxon>
        <taxon>Mycobacteriales</taxon>
        <taxon>Mycobacteriaceae</taxon>
        <taxon>Mycobacterium</taxon>
    </lineage>
</organism>
<protein>
    <submittedName>
        <fullName evidence="8">Phage integrase family protein</fullName>
    </submittedName>
</protein>
<dbReference type="OrthoDB" id="1822491at2"/>
<dbReference type="PANTHER" id="PTHR30349">
    <property type="entry name" value="PHAGE INTEGRASE-RELATED"/>
    <property type="match status" value="1"/>
</dbReference>
<dbReference type="InterPro" id="IPR050090">
    <property type="entry name" value="Tyrosine_recombinase_XerCD"/>
</dbReference>
<evidence type="ECO:0000313" key="8">
    <source>
        <dbReference type="EMBL" id="ABL92262.1"/>
    </source>
</evidence>
<sequence>MKRNRRASVEDRWTKTVHDSDGNAKTLPSANHGKGSRWRARYVDDQGREHARGFSRKVDAQAWLNGQVSDQVTGTWTDPKLSGVTFGVIAERWIQTKATRAPKTVAGYRSLLDVVVLPRWRDVPLRDVSFEDLQQWVSGLSVNGSTRFEGRGLSPSRVIQAHQVVSQVLRYAVKAKHLPANPADGIELPRKPEVEQRYLTHEQLQRLAVASGRFRTFVLVLGYCGLRFGEAAALRVGDVNLSSRRIRIRRSVTAVTGQGLVEGPTKNHSARTVPVPKFLAPLIETEVGGRVDDELLFPSRRGGYLTEGEVRWVFDAAAVAVGVTGLTPHELRHTCASLAIAAGANVKVLQTLLGHKTAMLTLDRYGHLFPDDLGRIADAFDDAAGFTADGLRTVAMLKAVPEAGNST</sequence>
<dbReference type="GO" id="GO:0003677">
    <property type="term" value="F:DNA binding"/>
    <property type="evidence" value="ECO:0007669"/>
    <property type="project" value="UniProtKB-UniRule"/>
</dbReference>
<dbReference type="Gene3D" id="1.10.150.130">
    <property type="match status" value="1"/>
</dbReference>
<proteinExistence type="inferred from homology"/>
<feature type="compositionally biased region" description="Basic and acidic residues" evidence="5">
    <location>
        <begin position="7"/>
        <end position="22"/>
    </location>
</feature>
<accession>A1UHF4</accession>
<reference evidence="8" key="1">
    <citation type="submission" date="2006-12" db="EMBL/GenBank/DDBJ databases">
        <title>Complete sequence of chromosome of Mycobacterium sp. KMS.</title>
        <authorList>
            <consortium name="US DOE Joint Genome Institute"/>
            <person name="Copeland A."/>
            <person name="Lucas S."/>
            <person name="Lapidus A."/>
            <person name="Barry K."/>
            <person name="Detter J.C."/>
            <person name="Glavina del Rio T."/>
            <person name="Hammon N."/>
            <person name="Israni S."/>
            <person name="Dalin E."/>
            <person name="Tice H."/>
            <person name="Pitluck S."/>
            <person name="Kiss H."/>
            <person name="Brettin T."/>
            <person name="Bruce D."/>
            <person name="Han C."/>
            <person name="Tapia R."/>
            <person name="Gilna P."/>
            <person name="Schmutz J."/>
            <person name="Larimer F."/>
            <person name="Land M."/>
            <person name="Hauser L."/>
            <person name="Kyrpides N."/>
            <person name="Mikhailova N."/>
            <person name="Miller C.D."/>
            <person name="Richardson P."/>
        </authorList>
    </citation>
    <scope>NUCLEOTIDE SEQUENCE [LARGE SCALE GENOMIC DNA]</scope>
    <source>
        <strain evidence="8">KMS</strain>
    </source>
</reference>
<dbReference type="InterPro" id="IPR002104">
    <property type="entry name" value="Integrase_catalytic"/>
</dbReference>
<dbReference type="InterPro" id="IPR044068">
    <property type="entry name" value="CB"/>
</dbReference>
<dbReference type="InterPro" id="IPR013762">
    <property type="entry name" value="Integrase-like_cat_sf"/>
</dbReference>
<name>A1UHF4_MYCSK</name>
<dbReference type="EMBL" id="CP000518">
    <property type="protein sequence ID" value="ABL92262.1"/>
    <property type="molecule type" value="Genomic_DNA"/>
</dbReference>
<dbReference type="KEGG" id="mkm:Mkms_3068"/>
<dbReference type="InterPro" id="IPR010998">
    <property type="entry name" value="Integrase_recombinase_N"/>
</dbReference>
<dbReference type="GO" id="GO:0015074">
    <property type="term" value="P:DNA integration"/>
    <property type="evidence" value="ECO:0007669"/>
    <property type="project" value="InterPro"/>
</dbReference>
<dbReference type="PROSITE" id="PS51898">
    <property type="entry name" value="TYR_RECOMBINASE"/>
    <property type="match status" value="1"/>
</dbReference>
<keyword evidence="2 4" id="KW-0238">DNA-binding</keyword>
<dbReference type="STRING" id="189918.Mkms_3068"/>
<feature type="domain" description="Tyr recombinase" evidence="6">
    <location>
        <begin position="194"/>
        <end position="378"/>
    </location>
</feature>
<dbReference type="SUPFAM" id="SSF56349">
    <property type="entry name" value="DNA breaking-rejoining enzymes"/>
    <property type="match status" value="1"/>
</dbReference>
<dbReference type="Pfam" id="PF00589">
    <property type="entry name" value="Phage_integrase"/>
    <property type="match status" value="1"/>
</dbReference>
<dbReference type="InterPro" id="IPR011010">
    <property type="entry name" value="DNA_brk_join_enz"/>
</dbReference>